<sequence length="139" mass="15924">MKKTYTITTLALISITLFSCADKQKQEKDLLKDVINIHDRVMSKDELIMINKMQLDTLMQQTKDSTINKQAKQLSATLDSADSHMENWMHNFDAENKGKSHEQIMDYLNDQKREITAIDSELNASVAASSKFIKQIKSK</sequence>
<name>A0A934UP84_9SPHI</name>
<dbReference type="PROSITE" id="PS51257">
    <property type="entry name" value="PROKAR_LIPOPROTEIN"/>
    <property type="match status" value="1"/>
</dbReference>
<evidence type="ECO:0008006" key="3">
    <source>
        <dbReference type="Google" id="ProtNLM"/>
    </source>
</evidence>
<dbReference type="RefSeq" id="WP_200067673.1">
    <property type="nucleotide sequence ID" value="NZ_JAEHFW010000003.1"/>
</dbReference>
<comment type="caution">
    <text evidence="1">The sequence shown here is derived from an EMBL/GenBank/DDBJ whole genome shotgun (WGS) entry which is preliminary data.</text>
</comment>
<accession>A0A934UP84</accession>
<reference evidence="1" key="1">
    <citation type="submission" date="2020-12" db="EMBL/GenBank/DDBJ databases">
        <title>Bacterial novel species Mucilaginibacter sp. SD-g isolated from soil.</title>
        <authorList>
            <person name="Jung H.-Y."/>
        </authorList>
    </citation>
    <scope>NUCLEOTIDE SEQUENCE</scope>
    <source>
        <strain evidence="1">SD-g</strain>
    </source>
</reference>
<dbReference type="AlphaFoldDB" id="A0A934UP84"/>
<evidence type="ECO:0000313" key="2">
    <source>
        <dbReference type="Proteomes" id="UP000613193"/>
    </source>
</evidence>
<dbReference type="Proteomes" id="UP000613193">
    <property type="component" value="Unassembled WGS sequence"/>
</dbReference>
<protein>
    <recommendedName>
        <fullName evidence="3">Viral A-type inclusion protein</fullName>
    </recommendedName>
</protein>
<evidence type="ECO:0000313" key="1">
    <source>
        <dbReference type="EMBL" id="MBK0381159.1"/>
    </source>
</evidence>
<keyword evidence="2" id="KW-1185">Reference proteome</keyword>
<gene>
    <name evidence="1" type="ORF">I5M19_17690</name>
</gene>
<organism evidence="1 2">
    <name type="scientific">Mucilaginibacter segetis</name>
    <dbReference type="NCBI Taxonomy" id="2793071"/>
    <lineage>
        <taxon>Bacteria</taxon>
        <taxon>Pseudomonadati</taxon>
        <taxon>Bacteroidota</taxon>
        <taxon>Sphingobacteriia</taxon>
        <taxon>Sphingobacteriales</taxon>
        <taxon>Sphingobacteriaceae</taxon>
        <taxon>Mucilaginibacter</taxon>
    </lineage>
</organism>
<proteinExistence type="predicted"/>
<dbReference type="EMBL" id="JAEHFW010000003">
    <property type="protein sequence ID" value="MBK0381159.1"/>
    <property type="molecule type" value="Genomic_DNA"/>
</dbReference>